<dbReference type="InterPro" id="IPR057601">
    <property type="entry name" value="Oar-like_b-barrel"/>
</dbReference>
<comment type="caution">
    <text evidence="6">The sequence shown here is derived from an EMBL/GenBank/DDBJ whole genome shotgun (WGS) entry which is preliminary data.</text>
</comment>
<dbReference type="SUPFAM" id="SSF49464">
    <property type="entry name" value="Carboxypeptidase regulatory domain-like"/>
    <property type="match status" value="1"/>
</dbReference>
<feature type="chain" id="PRO_5045568495" evidence="4">
    <location>
        <begin position="23"/>
        <end position="1012"/>
    </location>
</feature>
<evidence type="ECO:0000256" key="2">
    <source>
        <dbReference type="ARBA" id="ARBA00023136"/>
    </source>
</evidence>
<proteinExistence type="predicted"/>
<evidence type="ECO:0000256" key="1">
    <source>
        <dbReference type="ARBA" id="ARBA00004442"/>
    </source>
</evidence>
<reference evidence="7" key="1">
    <citation type="submission" date="2023-07" db="EMBL/GenBank/DDBJ databases">
        <title>Whole genome sequence analysis of rice epiphytic Sphingomonas sanguinis OsEp_Plm_15B2.</title>
        <authorList>
            <person name="Sahu K.P."/>
            <person name="Asharani P."/>
            <person name="Reddy B."/>
            <person name="Kumar A."/>
        </authorList>
    </citation>
    <scope>NUCLEOTIDE SEQUENCE [LARGE SCALE GENOMIC DNA]</scope>
    <source>
        <strain evidence="7">OsEp_Plm_15B2</strain>
    </source>
</reference>
<feature type="signal peptide" evidence="4">
    <location>
        <begin position="1"/>
        <end position="22"/>
    </location>
</feature>
<keyword evidence="3" id="KW-0998">Cell outer membrane</keyword>
<keyword evidence="2" id="KW-0472">Membrane</keyword>
<evidence type="ECO:0000313" key="7">
    <source>
        <dbReference type="Proteomes" id="UP001292182"/>
    </source>
</evidence>
<dbReference type="Pfam" id="PF25183">
    <property type="entry name" value="OMP_b-brl_4"/>
    <property type="match status" value="1"/>
</dbReference>
<keyword evidence="7" id="KW-1185">Reference proteome</keyword>
<dbReference type="InterPro" id="IPR036942">
    <property type="entry name" value="Beta-barrel_TonB_sf"/>
</dbReference>
<dbReference type="Gene3D" id="2.170.130.10">
    <property type="entry name" value="TonB-dependent receptor, plug domain"/>
    <property type="match status" value="1"/>
</dbReference>
<sequence length="1012" mass="109372">MSAAAAIVAASGLTVVATPAAAQGYVNVIAGGSVTDAAGQPIAGATVTVTSDAQGFTRSATTDKDGSYQIPELPPGSYSFTITAPGYATYREDNVSLRAGSSSNRFALGAESASGEITVSGKRIRTSDFDSTTTGAVIDVADIATRLPVGRDLQSVILLAPGANAGAGAFGGLPSINGAAVSENAFFINGLNITDFRKSLGAVTVPFDFYQTVETKTGGYAAEFGRSTGGFINATTKSGSNEFHGGIIFTASPNELMSATKDTIYSDNKNGRYDATSMTAELSGPLWKDHLFFYGLYQSRNISSVSAGRQWFPATNTFLGTSRSFYRTTSPFFGGKIDAVITNGQRLEFTYFDTSGEGTTRTYGNTSSVANRWNPVTGVDGPYQGQYYSRYGGKNYVGRYTGVMSKWLTVSAAYGRNENVQFGQSINRFGTNLPPVSDARTDSPISLTIPGGSLDSAEDVRKFYRTDVDVYFKALGTHHIRFGYDREDLASQVQTLGNGGGIGYTIFRTRAGDQYGLPIGTDYVRQSTYSVGGGFASRNDAFYAQDSWSLIDNRLNLNLGMRLDRFENKNGDGATFYKSGNQWGPRLGMTFDPIGNQTDKIYGSFSRLFIPVAANTNIRLAGGETFYWRTNVFNGLDGNNVPILGAPVLYAGAAACPDTGIRNCDVTGTGRAPDTRSVVAQGLKPQSADEIIIGYEKRVDRWRFNAYLTITQLNEVLEDAAIDLAVNNYCKAQNISGCGNVWNGFHQYVLINPGRGGAITLSDPVNGETTPRTVNFTAEQLGYPKAERFHRSMTFRAWREFDGVWSLEGSYVYGKTYGNYEGGVKSDNGQSDTGLTQDFDQPGLTRGMYGYTPNDRRHVFKLFGSYQLGLFNFGASFSATAPRKYGCIGRVPLNVDPYARAYGAAGAYCQVKPDGSINTDPNTAFPTQLVRRGTAFDGRWLFTDNLDISTKLPIGRSTATIRLTVFNFLNLKTPSNFNEFGTNNAGTASIFYRTITGYQGGRNARFQFQYAF</sequence>
<dbReference type="Pfam" id="PF13620">
    <property type="entry name" value="CarboxypepD_reg"/>
    <property type="match status" value="1"/>
</dbReference>
<organism evidence="6 7">
    <name type="scientific">Sphingomonas sanguinis</name>
    <dbReference type="NCBI Taxonomy" id="33051"/>
    <lineage>
        <taxon>Bacteria</taxon>
        <taxon>Pseudomonadati</taxon>
        <taxon>Pseudomonadota</taxon>
        <taxon>Alphaproteobacteria</taxon>
        <taxon>Sphingomonadales</taxon>
        <taxon>Sphingomonadaceae</taxon>
        <taxon>Sphingomonas</taxon>
    </lineage>
</organism>
<dbReference type="Gene3D" id="2.40.170.20">
    <property type="entry name" value="TonB-dependent receptor, beta-barrel domain"/>
    <property type="match status" value="1"/>
</dbReference>
<evidence type="ECO:0000313" key="6">
    <source>
        <dbReference type="EMBL" id="MDZ7283422.1"/>
    </source>
</evidence>
<dbReference type="InterPro" id="IPR008969">
    <property type="entry name" value="CarboxyPept-like_regulatory"/>
</dbReference>
<keyword evidence="4" id="KW-0732">Signal</keyword>
<dbReference type="SUPFAM" id="SSF56935">
    <property type="entry name" value="Porins"/>
    <property type="match status" value="1"/>
</dbReference>
<feature type="domain" description="TonB-dependent transporter Oar-like beta-barrel" evidence="5">
    <location>
        <begin position="235"/>
        <end position="316"/>
    </location>
</feature>
<evidence type="ECO:0000259" key="5">
    <source>
        <dbReference type="Pfam" id="PF25183"/>
    </source>
</evidence>
<dbReference type="InterPro" id="IPR037066">
    <property type="entry name" value="Plug_dom_sf"/>
</dbReference>
<dbReference type="EMBL" id="JAOBTW010000021">
    <property type="protein sequence ID" value="MDZ7283422.1"/>
    <property type="molecule type" value="Genomic_DNA"/>
</dbReference>
<dbReference type="Gene3D" id="2.60.40.1120">
    <property type="entry name" value="Carboxypeptidase-like, regulatory domain"/>
    <property type="match status" value="1"/>
</dbReference>
<dbReference type="Proteomes" id="UP001292182">
    <property type="component" value="Unassembled WGS sequence"/>
</dbReference>
<evidence type="ECO:0000256" key="3">
    <source>
        <dbReference type="ARBA" id="ARBA00023237"/>
    </source>
</evidence>
<protein>
    <submittedName>
        <fullName evidence="6">TonB-dependent receptor</fullName>
    </submittedName>
</protein>
<comment type="subcellular location">
    <subcellularLocation>
        <location evidence="1">Cell outer membrane</location>
    </subcellularLocation>
</comment>
<accession>A0ABU5LU28</accession>
<name>A0ABU5LU28_9SPHN</name>
<keyword evidence="6" id="KW-0675">Receptor</keyword>
<evidence type="ECO:0000256" key="4">
    <source>
        <dbReference type="SAM" id="SignalP"/>
    </source>
</evidence>
<gene>
    <name evidence="6" type="ORF">N4G62_15440</name>
</gene>